<keyword evidence="2" id="KW-1133">Transmembrane helix</keyword>
<feature type="region of interest" description="Disordered" evidence="1">
    <location>
        <begin position="200"/>
        <end position="229"/>
    </location>
</feature>
<evidence type="ECO:0000313" key="3">
    <source>
        <dbReference type="EMBL" id="GGI00124.1"/>
    </source>
</evidence>
<evidence type="ECO:0000256" key="2">
    <source>
        <dbReference type="SAM" id="Phobius"/>
    </source>
</evidence>
<gene>
    <name evidence="3" type="ORF">GCM10007170_36540</name>
</gene>
<sequence>MRDRRKRLIFLAVSAALYTLSLVFRISRSLASGGTLSDALGAIGLGVLIVLVITGSVLAISRSTQYAAVARLRAEHPDALIVKTFWNDTLANPFLPVRPKQSSDRVTGYYVGLVVDDQGIGISRMTRTPVEFGFISWERVRSVQTGQAQVALIGRRARPTIMITYEDDPGPFLNRIELLVVGKAAAAAAAALPGTILSRRPAEMDSGPSTWLRPTFRTAPAEPPGQVGP</sequence>
<keyword evidence="4" id="KW-1185">Reference proteome</keyword>
<keyword evidence="2" id="KW-0472">Membrane</keyword>
<proteinExistence type="predicted"/>
<dbReference type="EMBL" id="BMFW01000025">
    <property type="protein sequence ID" value="GGI00124.1"/>
    <property type="molecule type" value="Genomic_DNA"/>
</dbReference>
<protein>
    <submittedName>
        <fullName evidence="3">Uncharacterized protein</fullName>
    </submittedName>
</protein>
<accession>A0ABQ2AWH3</accession>
<name>A0ABQ2AWH3_9MICC</name>
<evidence type="ECO:0000313" key="4">
    <source>
        <dbReference type="Proteomes" id="UP000643279"/>
    </source>
</evidence>
<organism evidence="3 4">
    <name type="scientific">Arthrobacter liuii</name>
    <dbReference type="NCBI Taxonomy" id="1476996"/>
    <lineage>
        <taxon>Bacteria</taxon>
        <taxon>Bacillati</taxon>
        <taxon>Actinomycetota</taxon>
        <taxon>Actinomycetes</taxon>
        <taxon>Micrococcales</taxon>
        <taxon>Micrococcaceae</taxon>
        <taxon>Arthrobacter</taxon>
    </lineage>
</organism>
<keyword evidence="2" id="KW-0812">Transmembrane</keyword>
<evidence type="ECO:0000256" key="1">
    <source>
        <dbReference type="SAM" id="MobiDB-lite"/>
    </source>
</evidence>
<dbReference type="RefSeq" id="WP_188572967.1">
    <property type="nucleotide sequence ID" value="NZ_BMFW01000025.1"/>
</dbReference>
<feature type="transmembrane region" description="Helical" evidence="2">
    <location>
        <begin position="41"/>
        <end position="61"/>
    </location>
</feature>
<comment type="caution">
    <text evidence="3">The sequence shown here is derived from an EMBL/GenBank/DDBJ whole genome shotgun (WGS) entry which is preliminary data.</text>
</comment>
<reference evidence="4" key="1">
    <citation type="journal article" date="2019" name="Int. J. Syst. Evol. Microbiol.">
        <title>The Global Catalogue of Microorganisms (GCM) 10K type strain sequencing project: providing services to taxonomists for standard genome sequencing and annotation.</title>
        <authorList>
            <consortium name="The Broad Institute Genomics Platform"/>
            <consortium name="The Broad Institute Genome Sequencing Center for Infectious Disease"/>
            <person name="Wu L."/>
            <person name="Ma J."/>
        </authorList>
    </citation>
    <scope>NUCLEOTIDE SEQUENCE [LARGE SCALE GENOMIC DNA]</scope>
    <source>
        <strain evidence="4">CGMCC 1.12778</strain>
    </source>
</reference>
<dbReference type="Proteomes" id="UP000643279">
    <property type="component" value="Unassembled WGS sequence"/>
</dbReference>